<sequence length="134" mass="14057">MIYSDAVMEHFLHPRHVGVMNSSDADVGTGEAGSHDTGALIRIQLKVSEQGQIQDSCFKAYGCGCTIAAASFAAQWLQGLSLEQAAQFSSTDVQQALSLPPVKVHCALLAQEAVQSAIASVQNKGLVSLSKPEG</sequence>
<evidence type="ECO:0000313" key="2">
    <source>
        <dbReference type="EMBL" id="GHC53534.1"/>
    </source>
</evidence>
<reference evidence="3" key="1">
    <citation type="journal article" date="2019" name="Int. J. Syst. Evol. Microbiol.">
        <title>The Global Catalogue of Microorganisms (GCM) 10K type strain sequencing project: providing services to taxonomists for standard genome sequencing and annotation.</title>
        <authorList>
            <consortium name="The Broad Institute Genomics Platform"/>
            <consortium name="The Broad Institute Genome Sequencing Center for Infectious Disease"/>
            <person name="Wu L."/>
            <person name="Ma J."/>
        </authorList>
    </citation>
    <scope>NUCLEOTIDE SEQUENCE [LARGE SCALE GENOMIC DNA]</scope>
    <source>
        <strain evidence="3">KCTC 42083</strain>
    </source>
</reference>
<dbReference type="GO" id="GO:0005506">
    <property type="term" value="F:iron ion binding"/>
    <property type="evidence" value="ECO:0007669"/>
    <property type="project" value="InterPro"/>
</dbReference>
<dbReference type="InterPro" id="IPR002871">
    <property type="entry name" value="NIF_FeS_clus_asmbl_NifU_N"/>
</dbReference>
<dbReference type="Proteomes" id="UP000608923">
    <property type="component" value="Unassembled WGS sequence"/>
</dbReference>
<dbReference type="EMBL" id="BMZN01000004">
    <property type="protein sequence ID" value="GHC53534.1"/>
    <property type="molecule type" value="Genomic_DNA"/>
</dbReference>
<dbReference type="PANTHER" id="PTHR10093">
    <property type="entry name" value="IRON-SULFUR CLUSTER ASSEMBLY ENZYME NIFU HOMOLOG"/>
    <property type="match status" value="1"/>
</dbReference>
<organism evidence="2 3">
    <name type="scientific">Alcaligenes pakistanensis</name>
    <dbReference type="NCBI Taxonomy" id="1482717"/>
    <lineage>
        <taxon>Bacteria</taxon>
        <taxon>Pseudomonadati</taxon>
        <taxon>Pseudomonadota</taxon>
        <taxon>Betaproteobacteria</taxon>
        <taxon>Burkholderiales</taxon>
        <taxon>Alcaligenaceae</taxon>
        <taxon>Alcaligenes</taxon>
    </lineage>
</organism>
<proteinExistence type="predicted"/>
<protein>
    <submittedName>
        <fullName evidence="2">Iron-sulfur cluster assembly scaffold protein IscU</fullName>
    </submittedName>
</protein>
<dbReference type="Gene3D" id="3.90.1010.10">
    <property type="match status" value="1"/>
</dbReference>
<dbReference type="GO" id="GO:0016226">
    <property type="term" value="P:iron-sulfur cluster assembly"/>
    <property type="evidence" value="ECO:0007669"/>
    <property type="project" value="InterPro"/>
</dbReference>
<dbReference type="AlphaFoldDB" id="A0A8H9IRJ4"/>
<dbReference type="RefSeq" id="WP_189393123.1">
    <property type="nucleotide sequence ID" value="NZ_BMZN01000004.1"/>
</dbReference>
<name>A0A8H9IRJ4_9BURK</name>
<keyword evidence="3" id="KW-1185">Reference proteome</keyword>
<dbReference type="CDD" id="cd06664">
    <property type="entry name" value="IscU_like"/>
    <property type="match status" value="1"/>
</dbReference>
<comment type="caution">
    <text evidence="2">The sequence shown here is derived from an EMBL/GenBank/DDBJ whole genome shotgun (WGS) entry which is preliminary data.</text>
</comment>
<gene>
    <name evidence="2" type="ORF">GCM10010096_27350</name>
</gene>
<dbReference type="GO" id="GO:0051536">
    <property type="term" value="F:iron-sulfur cluster binding"/>
    <property type="evidence" value="ECO:0007669"/>
    <property type="project" value="InterPro"/>
</dbReference>
<evidence type="ECO:0000259" key="1">
    <source>
        <dbReference type="Pfam" id="PF01592"/>
    </source>
</evidence>
<evidence type="ECO:0000313" key="3">
    <source>
        <dbReference type="Proteomes" id="UP000608923"/>
    </source>
</evidence>
<accession>A0A8H9IRJ4</accession>
<feature type="domain" description="NIF system FeS cluster assembly NifU N-terminal" evidence="1">
    <location>
        <begin position="3"/>
        <end position="124"/>
    </location>
</feature>
<dbReference type="SUPFAM" id="SSF82649">
    <property type="entry name" value="SufE/NifU"/>
    <property type="match status" value="1"/>
</dbReference>
<dbReference type="Pfam" id="PF01592">
    <property type="entry name" value="NifU_N"/>
    <property type="match status" value="1"/>
</dbReference>